<organism evidence="2 3">
    <name type="scientific">Saccharothrix violaceirubra</name>
    <dbReference type="NCBI Taxonomy" id="413306"/>
    <lineage>
        <taxon>Bacteria</taxon>
        <taxon>Bacillati</taxon>
        <taxon>Actinomycetota</taxon>
        <taxon>Actinomycetes</taxon>
        <taxon>Pseudonocardiales</taxon>
        <taxon>Pseudonocardiaceae</taxon>
        <taxon>Saccharothrix</taxon>
    </lineage>
</organism>
<protein>
    <submittedName>
        <fullName evidence="2">Putative membrane protein YccC</fullName>
    </submittedName>
</protein>
<accession>A0A7W7T7X5</accession>
<dbReference type="Proteomes" id="UP000542674">
    <property type="component" value="Unassembled WGS sequence"/>
</dbReference>
<name>A0A7W7T7X5_9PSEU</name>
<evidence type="ECO:0000256" key="1">
    <source>
        <dbReference type="SAM" id="Phobius"/>
    </source>
</evidence>
<gene>
    <name evidence="2" type="ORF">F4559_005592</name>
</gene>
<dbReference type="AlphaFoldDB" id="A0A7W7T7X5"/>
<keyword evidence="1" id="KW-0472">Membrane</keyword>
<keyword evidence="1" id="KW-1133">Transmembrane helix</keyword>
<proteinExistence type="predicted"/>
<feature type="transmembrane region" description="Helical" evidence="1">
    <location>
        <begin position="42"/>
        <end position="65"/>
    </location>
</feature>
<sequence>MKIDWSALGTVFGVSLAVVLGIVVLFSAGLRVWSARDSRGGATALASVCFAGCFAVVGFGVYLIVAR</sequence>
<evidence type="ECO:0000313" key="3">
    <source>
        <dbReference type="Proteomes" id="UP000542674"/>
    </source>
</evidence>
<evidence type="ECO:0000313" key="2">
    <source>
        <dbReference type="EMBL" id="MBB4968233.1"/>
    </source>
</evidence>
<comment type="caution">
    <text evidence="2">The sequence shown here is derived from an EMBL/GenBank/DDBJ whole genome shotgun (WGS) entry which is preliminary data.</text>
</comment>
<keyword evidence="1" id="KW-0812">Transmembrane</keyword>
<feature type="transmembrane region" description="Helical" evidence="1">
    <location>
        <begin position="6"/>
        <end position="30"/>
    </location>
</feature>
<keyword evidence="3" id="KW-1185">Reference proteome</keyword>
<dbReference type="RefSeq" id="WP_184673575.1">
    <property type="nucleotide sequence ID" value="NZ_BAABAI010000041.1"/>
</dbReference>
<dbReference type="EMBL" id="JACHJS010000001">
    <property type="protein sequence ID" value="MBB4968233.1"/>
    <property type="molecule type" value="Genomic_DNA"/>
</dbReference>
<reference evidence="2 3" key="1">
    <citation type="submission" date="2020-08" db="EMBL/GenBank/DDBJ databases">
        <title>Sequencing the genomes of 1000 actinobacteria strains.</title>
        <authorList>
            <person name="Klenk H.-P."/>
        </authorList>
    </citation>
    <scope>NUCLEOTIDE SEQUENCE [LARGE SCALE GENOMIC DNA]</scope>
    <source>
        <strain evidence="2 3">DSM 45084</strain>
    </source>
</reference>